<evidence type="ECO:0000256" key="6">
    <source>
        <dbReference type="ARBA" id="ARBA00023136"/>
    </source>
</evidence>
<dbReference type="CDD" id="cd06261">
    <property type="entry name" value="TM_PBP2"/>
    <property type="match status" value="1"/>
</dbReference>
<keyword evidence="3" id="KW-1003">Cell membrane</keyword>
<dbReference type="PROSITE" id="PS50928">
    <property type="entry name" value="ABC_TM1"/>
    <property type="match status" value="1"/>
</dbReference>
<reference evidence="9" key="1">
    <citation type="submission" date="2019-11" db="EMBL/GenBank/DDBJ databases">
        <title>Microbial mats filling the niche in hypersaline microbial mats.</title>
        <authorList>
            <person name="Wong H.L."/>
            <person name="Macleod F.I."/>
            <person name="White R.A. III"/>
            <person name="Burns B.P."/>
        </authorList>
    </citation>
    <scope>NUCLEOTIDE SEQUENCE</scope>
    <source>
        <strain evidence="9">Rbin_158</strain>
    </source>
</reference>
<evidence type="ECO:0000256" key="3">
    <source>
        <dbReference type="ARBA" id="ARBA00022475"/>
    </source>
</evidence>
<evidence type="ECO:0000259" key="8">
    <source>
        <dbReference type="PROSITE" id="PS50928"/>
    </source>
</evidence>
<feature type="non-terminal residue" evidence="9">
    <location>
        <position position="1"/>
    </location>
</feature>
<dbReference type="Gene3D" id="1.10.3720.10">
    <property type="entry name" value="MetI-like"/>
    <property type="match status" value="1"/>
</dbReference>
<comment type="caution">
    <text evidence="9">The sequence shown here is derived from an EMBL/GenBank/DDBJ whole genome shotgun (WGS) entry which is preliminary data.</text>
</comment>
<dbReference type="InterPro" id="IPR035906">
    <property type="entry name" value="MetI-like_sf"/>
</dbReference>
<keyword evidence="2 7" id="KW-0813">Transport</keyword>
<sequence>LWITLDALRHLVLPVITEVIVIFALLVRVMRSGMIEALSQDYIITAKAKGANTDLINKKHARKNAMIPVMTISGVLIAGLMTGMISVEFVFNRQGLGWWLANSAIQLDIPALLAVCLFVGFVFVIANLIVDILYAYIDPRIRLN</sequence>
<name>A0A9D5JS63_9BACT</name>
<dbReference type="InterPro" id="IPR000515">
    <property type="entry name" value="MetI-like"/>
</dbReference>
<dbReference type="AlphaFoldDB" id="A0A9D5JS63"/>
<organism evidence="9 10">
    <name type="scientific">candidate division KSB3 bacterium</name>
    <dbReference type="NCBI Taxonomy" id="2044937"/>
    <lineage>
        <taxon>Bacteria</taxon>
        <taxon>candidate division KSB3</taxon>
    </lineage>
</organism>
<dbReference type="Pfam" id="PF00528">
    <property type="entry name" value="BPD_transp_1"/>
    <property type="match status" value="1"/>
</dbReference>
<feature type="transmembrane region" description="Helical" evidence="7">
    <location>
        <begin position="111"/>
        <end position="137"/>
    </location>
</feature>
<evidence type="ECO:0000256" key="1">
    <source>
        <dbReference type="ARBA" id="ARBA00004651"/>
    </source>
</evidence>
<evidence type="ECO:0000256" key="5">
    <source>
        <dbReference type="ARBA" id="ARBA00022989"/>
    </source>
</evidence>
<gene>
    <name evidence="9" type="ORF">GF339_01065</name>
</gene>
<proteinExistence type="inferred from homology"/>
<comment type="similarity">
    <text evidence="7">Belongs to the binding-protein-dependent transport system permease family.</text>
</comment>
<evidence type="ECO:0000313" key="10">
    <source>
        <dbReference type="Proteomes" id="UP000649604"/>
    </source>
</evidence>
<keyword evidence="4 7" id="KW-0812">Transmembrane</keyword>
<keyword evidence="6 7" id="KW-0472">Membrane</keyword>
<evidence type="ECO:0000256" key="4">
    <source>
        <dbReference type="ARBA" id="ARBA00022692"/>
    </source>
</evidence>
<dbReference type="Proteomes" id="UP000649604">
    <property type="component" value="Unassembled WGS sequence"/>
</dbReference>
<dbReference type="SUPFAM" id="SSF161098">
    <property type="entry name" value="MetI-like"/>
    <property type="match status" value="1"/>
</dbReference>
<keyword evidence="5 7" id="KW-1133">Transmembrane helix</keyword>
<dbReference type="GO" id="GO:0005886">
    <property type="term" value="C:plasma membrane"/>
    <property type="evidence" value="ECO:0007669"/>
    <property type="project" value="UniProtKB-SubCell"/>
</dbReference>
<accession>A0A9D5JS63</accession>
<dbReference type="PANTHER" id="PTHR43163:SF6">
    <property type="entry name" value="DIPEPTIDE TRANSPORT SYSTEM PERMEASE PROTEIN DPPB-RELATED"/>
    <property type="match status" value="1"/>
</dbReference>
<feature type="domain" description="ABC transmembrane type-1" evidence="8">
    <location>
        <begin position="1"/>
        <end position="134"/>
    </location>
</feature>
<evidence type="ECO:0000313" key="9">
    <source>
        <dbReference type="EMBL" id="MBD3323140.1"/>
    </source>
</evidence>
<dbReference type="PANTHER" id="PTHR43163">
    <property type="entry name" value="DIPEPTIDE TRANSPORT SYSTEM PERMEASE PROTEIN DPPB-RELATED"/>
    <property type="match status" value="1"/>
</dbReference>
<feature type="transmembrane region" description="Helical" evidence="7">
    <location>
        <begin position="65"/>
        <end position="91"/>
    </location>
</feature>
<evidence type="ECO:0000256" key="7">
    <source>
        <dbReference type="RuleBase" id="RU363032"/>
    </source>
</evidence>
<evidence type="ECO:0000256" key="2">
    <source>
        <dbReference type="ARBA" id="ARBA00022448"/>
    </source>
</evidence>
<dbReference type="EMBL" id="WJJP01000030">
    <property type="protein sequence ID" value="MBD3323140.1"/>
    <property type="molecule type" value="Genomic_DNA"/>
</dbReference>
<feature type="transmembrane region" description="Helical" evidence="7">
    <location>
        <begin position="12"/>
        <end position="30"/>
    </location>
</feature>
<comment type="subcellular location">
    <subcellularLocation>
        <location evidence="1 7">Cell membrane</location>
        <topology evidence="1 7">Multi-pass membrane protein</topology>
    </subcellularLocation>
</comment>
<dbReference type="GO" id="GO:0055085">
    <property type="term" value="P:transmembrane transport"/>
    <property type="evidence" value="ECO:0007669"/>
    <property type="project" value="InterPro"/>
</dbReference>
<protein>
    <submittedName>
        <fullName evidence="9">ABC transporter permease subunit</fullName>
    </submittedName>
</protein>